<evidence type="ECO:0000256" key="7">
    <source>
        <dbReference type="ARBA" id="ARBA00022729"/>
    </source>
</evidence>
<comment type="caution">
    <text evidence="18">The sequence shown here is derived from an EMBL/GenBank/DDBJ whole genome shotgun (WGS) entry which is preliminary data.</text>
</comment>
<dbReference type="InterPro" id="IPR054765">
    <property type="entry name" value="SLBB_dom"/>
</dbReference>
<evidence type="ECO:0000256" key="14">
    <source>
        <dbReference type="ARBA" id="ARBA00023288"/>
    </source>
</evidence>
<keyword evidence="6" id="KW-0812">Transmembrane</keyword>
<evidence type="ECO:0000256" key="2">
    <source>
        <dbReference type="ARBA" id="ARBA00009450"/>
    </source>
</evidence>
<keyword evidence="10" id="KW-0626">Porin</keyword>
<evidence type="ECO:0000256" key="5">
    <source>
        <dbReference type="ARBA" id="ARBA00022597"/>
    </source>
</evidence>
<dbReference type="Gene3D" id="3.30.1950.10">
    <property type="entry name" value="wza like domain"/>
    <property type="match status" value="1"/>
</dbReference>
<keyword evidence="9" id="KW-0406">Ion transport</keyword>
<dbReference type="PANTHER" id="PTHR33619:SF3">
    <property type="entry name" value="POLYSACCHARIDE EXPORT PROTEIN GFCE-RELATED"/>
    <property type="match status" value="1"/>
</dbReference>
<dbReference type="InterPro" id="IPR003715">
    <property type="entry name" value="Poly_export_N"/>
</dbReference>
<dbReference type="PANTHER" id="PTHR33619">
    <property type="entry name" value="POLYSACCHARIDE EXPORT PROTEIN GFCE-RELATED"/>
    <property type="match status" value="1"/>
</dbReference>
<dbReference type="Pfam" id="PF02563">
    <property type="entry name" value="Poly_export"/>
    <property type="match status" value="1"/>
</dbReference>
<evidence type="ECO:0000313" key="18">
    <source>
        <dbReference type="EMBL" id="RVU30839.1"/>
    </source>
</evidence>
<keyword evidence="11" id="KW-0472">Membrane</keyword>
<keyword evidence="8" id="KW-0625">Polysaccharide transport</keyword>
<dbReference type="GO" id="GO:0015159">
    <property type="term" value="F:polysaccharide transmembrane transporter activity"/>
    <property type="evidence" value="ECO:0007669"/>
    <property type="project" value="InterPro"/>
</dbReference>
<gene>
    <name evidence="18" type="ORF">EOE65_10675</name>
</gene>
<keyword evidence="3" id="KW-0813">Transport</keyword>
<comment type="subcellular location">
    <subcellularLocation>
        <location evidence="1">Cell outer membrane</location>
        <topology evidence="1">Multi-pass membrane protein</topology>
    </subcellularLocation>
</comment>
<evidence type="ECO:0000256" key="13">
    <source>
        <dbReference type="ARBA" id="ARBA00023237"/>
    </source>
</evidence>
<evidence type="ECO:0000256" key="4">
    <source>
        <dbReference type="ARBA" id="ARBA00022452"/>
    </source>
</evidence>
<evidence type="ECO:0000256" key="1">
    <source>
        <dbReference type="ARBA" id="ARBA00004571"/>
    </source>
</evidence>
<evidence type="ECO:0000256" key="11">
    <source>
        <dbReference type="ARBA" id="ARBA00023136"/>
    </source>
</evidence>
<keyword evidence="14" id="KW-0449">Lipoprotein</keyword>
<evidence type="ECO:0000256" key="6">
    <source>
        <dbReference type="ARBA" id="ARBA00022692"/>
    </source>
</evidence>
<keyword evidence="19" id="KW-1185">Reference proteome</keyword>
<accession>A0A437Q8T7</accession>
<dbReference type="GO" id="GO:0009279">
    <property type="term" value="C:cell outer membrane"/>
    <property type="evidence" value="ECO:0007669"/>
    <property type="project" value="UniProtKB-SubCell"/>
</dbReference>
<dbReference type="NCBIfam" id="TIGR03027">
    <property type="entry name" value="pepcterm_export"/>
    <property type="match status" value="1"/>
</dbReference>
<feature type="domain" description="SLBB" evidence="17">
    <location>
        <begin position="125"/>
        <end position="206"/>
    </location>
</feature>
<dbReference type="InterPro" id="IPR017477">
    <property type="entry name" value="PEP-CTERM_polysacc_export"/>
</dbReference>
<evidence type="ECO:0000259" key="16">
    <source>
        <dbReference type="Pfam" id="PF02563"/>
    </source>
</evidence>
<name>A0A437Q8T7_9GAMM</name>
<reference evidence="18 19" key="1">
    <citation type="submission" date="2019-01" db="EMBL/GenBank/DDBJ databases">
        <authorList>
            <person name="Chen W.-M."/>
        </authorList>
    </citation>
    <scope>NUCLEOTIDE SEQUENCE [LARGE SCALE GENOMIC DNA]</scope>
    <source>
        <strain evidence="18 19">HPM-16</strain>
    </source>
</reference>
<keyword evidence="12" id="KW-0564">Palmitate</keyword>
<keyword evidence="13" id="KW-0998">Cell outer membrane</keyword>
<evidence type="ECO:0000256" key="3">
    <source>
        <dbReference type="ARBA" id="ARBA00022448"/>
    </source>
</evidence>
<dbReference type="GO" id="GO:0006811">
    <property type="term" value="P:monoatomic ion transport"/>
    <property type="evidence" value="ECO:0007669"/>
    <property type="project" value="UniProtKB-KW"/>
</dbReference>
<keyword evidence="7 15" id="KW-0732">Signal</keyword>
<dbReference type="GO" id="GO:0015288">
    <property type="term" value="F:porin activity"/>
    <property type="evidence" value="ECO:0007669"/>
    <property type="project" value="UniProtKB-KW"/>
</dbReference>
<organism evidence="18 19">
    <name type="scientific">Neptunomonas marina</name>
    <dbReference type="NCBI Taxonomy" id="1815562"/>
    <lineage>
        <taxon>Bacteria</taxon>
        <taxon>Pseudomonadati</taxon>
        <taxon>Pseudomonadota</taxon>
        <taxon>Gammaproteobacteria</taxon>
        <taxon>Oceanospirillales</taxon>
        <taxon>Oceanospirillaceae</taxon>
        <taxon>Neptunomonas</taxon>
    </lineage>
</organism>
<dbReference type="GO" id="GO:0046930">
    <property type="term" value="C:pore complex"/>
    <property type="evidence" value="ECO:0007669"/>
    <property type="project" value="UniProtKB-KW"/>
</dbReference>
<evidence type="ECO:0000259" key="17">
    <source>
        <dbReference type="Pfam" id="PF22461"/>
    </source>
</evidence>
<comment type="similarity">
    <text evidence="2">Belongs to the BexD/CtrA/VexA family.</text>
</comment>
<feature type="domain" description="Polysaccharide export protein N-terminal" evidence="16">
    <location>
        <begin position="44"/>
        <end position="116"/>
    </location>
</feature>
<feature type="signal peptide" evidence="15">
    <location>
        <begin position="1"/>
        <end position="19"/>
    </location>
</feature>
<evidence type="ECO:0000256" key="8">
    <source>
        <dbReference type="ARBA" id="ARBA00023047"/>
    </source>
</evidence>
<keyword evidence="4" id="KW-1134">Transmembrane beta strand</keyword>
<proteinExistence type="inferred from homology"/>
<evidence type="ECO:0000256" key="15">
    <source>
        <dbReference type="SAM" id="SignalP"/>
    </source>
</evidence>
<evidence type="ECO:0000313" key="19">
    <source>
        <dbReference type="Proteomes" id="UP000282818"/>
    </source>
</evidence>
<dbReference type="PROSITE" id="PS51257">
    <property type="entry name" value="PROKAR_LIPOPROTEIN"/>
    <property type="match status" value="1"/>
</dbReference>
<evidence type="ECO:0000256" key="10">
    <source>
        <dbReference type="ARBA" id="ARBA00023114"/>
    </source>
</evidence>
<dbReference type="Pfam" id="PF22461">
    <property type="entry name" value="SLBB_2"/>
    <property type="match status" value="1"/>
</dbReference>
<dbReference type="InterPro" id="IPR049712">
    <property type="entry name" value="Poly_export"/>
</dbReference>
<dbReference type="Proteomes" id="UP000282818">
    <property type="component" value="Unassembled WGS sequence"/>
</dbReference>
<feature type="chain" id="PRO_5019086718" evidence="15">
    <location>
        <begin position="20"/>
        <end position="211"/>
    </location>
</feature>
<evidence type="ECO:0000256" key="12">
    <source>
        <dbReference type="ARBA" id="ARBA00023139"/>
    </source>
</evidence>
<dbReference type="AlphaFoldDB" id="A0A437Q8T7"/>
<protein>
    <submittedName>
        <fullName evidence="18">Sugar ABC transporter substrate-binding protein</fullName>
    </submittedName>
</protein>
<dbReference type="EMBL" id="SACQ01000004">
    <property type="protein sequence ID" value="RVU30839.1"/>
    <property type="molecule type" value="Genomic_DNA"/>
</dbReference>
<keyword evidence="5" id="KW-0762">Sugar transport</keyword>
<sequence length="211" mass="23237">MHLFVSKFLRKSLPLAVCAAVLSGCSINSDHPMVAEEERFAEYDYNYVIGPGDDVQIFVWGNDDLSVTVPVRPDGKITTRLAEDLQASGRTSTELAREIEEVYSQYIKNPIVTVIIDEFVTIPDQQIRVVGDGVSPTGVPYSKHMTLLDVMILVGGLNEFADGDAAKLIRMVDGEQQTYSLRLDSLLNEGDIAANMAMKPGDIVVIPEAWF</sequence>
<evidence type="ECO:0000256" key="9">
    <source>
        <dbReference type="ARBA" id="ARBA00023065"/>
    </source>
</evidence>
<dbReference type="Gene3D" id="3.10.560.10">
    <property type="entry name" value="Outer membrane lipoprotein wza domain like"/>
    <property type="match status" value="1"/>
</dbReference>